<dbReference type="PIRSF" id="PIRSF037037">
    <property type="entry name" value="Kelch-like_protein_gigaxonin"/>
    <property type="match status" value="1"/>
</dbReference>
<dbReference type="GeneID" id="583222"/>
<dbReference type="PRINTS" id="PR00501">
    <property type="entry name" value="KELCHREPEAT"/>
</dbReference>
<dbReference type="GO" id="GO:0031463">
    <property type="term" value="C:Cul3-RING ubiquitin ligase complex"/>
    <property type="evidence" value="ECO:0000318"/>
    <property type="project" value="GO_Central"/>
</dbReference>
<reference evidence="7" key="1">
    <citation type="submission" date="2015-02" db="EMBL/GenBank/DDBJ databases">
        <title>Genome sequencing for Strongylocentrotus purpuratus.</title>
        <authorList>
            <person name="Murali S."/>
            <person name="Liu Y."/>
            <person name="Vee V."/>
            <person name="English A."/>
            <person name="Wang M."/>
            <person name="Skinner E."/>
            <person name="Han Y."/>
            <person name="Muzny D.M."/>
            <person name="Worley K.C."/>
            <person name="Gibbs R.A."/>
        </authorList>
    </citation>
    <scope>NUCLEOTIDE SEQUENCE</scope>
</reference>
<dbReference type="Gene3D" id="3.30.710.10">
    <property type="entry name" value="Potassium Channel Kv1.1, Chain A"/>
    <property type="match status" value="1"/>
</dbReference>
<dbReference type="InterPro" id="IPR000210">
    <property type="entry name" value="BTB/POZ_dom"/>
</dbReference>
<dbReference type="PANTHER" id="PTHR24412">
    <property type="entry name" value="KELCH PROTEIN"/>
    <property type="match status" value="1"/>
</dbReference>
<dbReference type="Pfam" id="PF24681">
    <property type="entry name" value="Kelch_KLHDC2_KLHL20_DRC7"/>
    <property type="match status" value="1"/>
</dbReference>
<dbReference type="Gene3D" id="2.120.10.80">
    <property type="entry name" value="Kelch-type beta propeller"/>
    <property type="match status" value="1"/>
</dbReference>
<dbReference type="InterPro" id="IPR006652">
    <property type="entry name" value="Kelch_1"/>
</dbReference>
<dbReference type="Proteomes" id="UP000007110">
    <property type="component" value="Unassembled WGS sequence"/>
</dbReference>
<dbReference type="InterPro" id="IPR017096">
    <property type="entry name" value="BTB-kelch_protein"/>
</dbReference>
<dbReference type="EnsemblMetazoa" id="XM_783142">
    <property type="protein sequence ID" value="XP_788235"/>
    <property type="gene ID" value="LOC583222"/>
</dbReference>
<proteinExistence type="predicted"/>
<dbReference type="Pfam" id="PF07707">
    <property type="entry name" value="BACK"/>
    <property type="match status" value="1"/>
</dbReference>
<dbReference type="GO" id="GO:0043161">
    <property type="term" value="P:proteasome-mediated ubiquitin-dependent protein catabolic process"/>
    <property type="evidence" value="ECO:0000318"/>
    <property type="project" value="GO_Central"/>
</dbReference>
<protein>
    <recommendedName>
        <fullName evidence="5">BTB domain-containing protein</fullName>
    </recommendedName>
</protein>
<evidence type="ECO:0000256" key="3">
    <source>
        <dbReference type="ARBA" id="ARBA00022737"/>
    </source>
</evidence>
<evidence type="ECO:0000313" key="7">
    <source>
        <dbReference type="Proteomes" id="UP000007110"/>
    </source>
</evidence>
<dbReference type="OMA" id="FAYNEAV"/>
<dbReference type="SMART" id="SM00225">
    <property type="entry name" value="BTB"/>
    <property type="match status" value="1"/>
</dbReference>
<evidence type="ECO:0000313" key="6">
    <source>
        <dbReference type="EnsemblMetazoa" id="XP_788235"/>
    </source>
</evidence>
<feature type="domain" description="BTB" evidence="5">
    <location>
        <begin position="63"/>
        <end position="130"/>
    </location>
</feature>
<keyword evidence="7" id="KW-1185">Reference proteome</keyword>
<sequence length="613" mass="68943">METEGDTPRRLLEPGPSVTEKRVRIQSQVVSSSEDDQTFIRRQQHALGMLSVIQSLQDQNHLCDVVLSVDSKLIPAHRLVLSAFSPYFHAMFTSQLKESRQEVVELQGMNAEAIEAIVKFAYRATIDITEDNVQSITDAACVLQVESVTNLCSDFLKTQLHPTNCLGFRNFASMHGCFELSEAADTFIQLNFTKVVAHDEFLQLSTKDLIKLIEKDSLNIAKEEEVYHAALRWIQHDLNDRVQLIGDVFEHVRLPLLSWKFLNSRVIDNKLLMKDEKFQKFVDEARRYHGSTFYPGLHWEVSLRTVPRHSCSRAQFIYVIGGEVSPSRNTLCTAERYQPAINNWSPIPPMKHSRRGVGVAIVDNIIYAIGGADSTPLRDVECYDPQTDSWRNVAKMKVPRSSVAVATVGSQVYACGGYDGMRSVKSVEQYDPNLNEWKHIRDMRTQRSMAAAVSLGGYLYVIGGYDGDEDLKTVECYHPLLKVWKEISPMRVARSMTAAACLNEKIYVIGGCEHNKSLASVEVYHPSTDTWSLINNLVHPRSGGGAAIVHNRLYAIGATTDRTGSGLSRDTRRTRTSGAWSRTWTLLGNGLDAVLSRRCREVFSTIRREIRGG</sequence>
<dbReference type="GO" id="GO:1990756">
    <property type="term" value="F:ubiquitin-like ligase-substrate adaptor activity"/>
    <property type="evidence" value="ECO:0000318"/>
    <property type="project" value="GO_Central"/>
</dbReference>
<dbReference type="PANTHER" id="PTHR24412:SF451">
    <property type="entry name" value="KELCH-LIKE PROTEIN 20"/>
    <property type="match status" value="1"/>
</dbReference>
<dbReference type="InParanoid" id="A0A7M7RH93"/>
<dbReference type="KEGG" id="spu:583222"/>
<dbReference type="FunFam" id="1.25.40.420:FF:000001">
    <property type="entry name" value="Kelch-like family member 12"/>
    <property type="match status" value="1"/>
</dbReference>
<dbReference type="SUPFAM" id="SSF117281">
    <property type="entry name" value="Kelch motif"/>
    <property type="match status" value="1"/>
</dbReference>
<dbReference type="InterPro" id="IPR015915">
    <property type="entry name" value="Kelch-typ_b-propeller"/>
</dbReference>
<dbReference type="Gene3D" id="1.25.40.420">
    <property type="match status" value="1"/>
</dbReference>
<keyword evidence="4" id="KW-0833">Ubl conjugation pathway</keyword>
<evidence type="ECO:0000259" key="5">
    <source>
        <dbReference type="PROSITE" id="PS50097"/>
    </source>
</evidence>
<dbReference type="InterPro" id="IPR011333">
    <property type="entry name" value="SKP1/BTB/POZ_sf"/>
</dbReference>
<name>A0A7M7RH93_STRPU</name>
<dbReference type="Pfam" id="PF01344">
    <property type="entry name" value="Kelch_1"/>
    <property type="match status" value="1"/>
</dbReference>
<dbReference type="SUPFAM" id="SSF54695">
    <property type="entry name" value="POZ domain"/>
    <property type="match status" value="1"/>
</dbReference>
<dbReference type="RefSeq" id="XP_788235.2">
    <property type="nucleotide sequence ID" value="XM_783142.5"/>
</dbReference>
<keyword evidence="2" id="KW-0880">Kelch repeat</keyword>
<reference evidence="6" key="2">
    <citation type="submission" date="2021-01" db="UniProtKB">
        <authorList>
            <consortium name="EnsemblMetazoa"/>
        </authorList>
    </citation>
    <scope>IDENTIFICATION</scope>
</reference>
<dbReference type="SMART" id="SM00612">
    <property type="entry name" value="Kelch"/>
    <property type="match status" value="5"/>
</dbReference>
<dbReference type="OrthoDB" id="45365at2759"/>
<accession>A0A7M7RH93</accession>
<dbReference type="AlphaFoldDB" id="A0A7M7RH93"/>
<evidence type="ECO:0000256" key="2">
    <source>
        <dbReference type="ARBA" id="ARBA00022441"/>
    </source>
</evidence>
<dbReference type="PROSITE" id="PS50097">
    <property type="entry name" value="BTB"/>
    <property type="match status" value="1"/>
</dbReference>
<dbReference type="InterPro" id="IPR011705">
    <property type="entry name" value="BACK"/>
</dbReference>
<dbReference type="GO" id="GO:0005737">
    <property type="term" value="C:cytoplasm"/>
    <property type="evidence" value="ECO:0000318"/>
    <property type="project" value="GO_Central"/>
</dbReference>
<dbReference type="SMART" id="SM00875">
    <property type="entry name" value="BACK"/>
    <property type="match status" value="1"/>
</dbReference>
<evidence type="ECO:0000256" key="1">
    <source>
        <dbReference type="ARBA" id="ARBA00004906"/>
    </source>
</evidence>
<keyword evidence="3" id="KW-0677">Repeat</keyword>
<comment type="pathway">
    <text evidence="1">Protein modification; protein ubiquitination.</text>
</comment>
<organism evidence="6 7">
    <name type="scientific">Strongylocentrotus purpuratus</name>
    <name type="common">Purple sea urchin</name>
    <dbReference type="NCBI Taxonomy" id="7668"/>
    <lineage>
        <taxon>Eukaryota</taxon>
        <taxon>Metazoa</taxon>
        <taxon>Echinodermata</taxon>
        <taxon>Eleutherozoa</taxon>
        <taxon>Echinozoa</taxon>
        <taxon>Echinoidea</taxon>
        <taxon>Euechinoidea</taxon>
        <taxon>Echinacea</taxon>
        <taxon>Camarodonta</taxon>
        <taxon>Echinidea</taxon>
        <taxon>Strongylocentrotidae</taxon>
        <taxon>Strongylocentrotus</taxon>
    </lineage>
</organism>
<dbReference type="Pfam" id="PF00651">
    <property type="entry name" value="BTB"/>
    <property type="match status" value="1"/>
</dbReference>
<evidence type="ECO:0000256" key="4">
    <source>
        <dbReference type="ARBA" id="ARBA00022786"/>
    </source>
</evidence>